<dbReference type="FunFam" id="3.40.50.720:FF:000084">
    <property type="entry name" value="Short-chain dehydrogenase reductase"/>
    <property type="match status" value="1"/>
</dbReference>
<keyword evidence="3" id="KW-0560">Oxidoreductase</keyword>
<dbReference type="SUPFAM" id="SSF51735">
    <property type="entry name" value="NAD(P)-binding Rossmann-fold domains"/>
    <property type="match status" value="1"/>
</dbReference>
<dbReference type="InterPro" id="IPR036291">
    <property type="entry name" value="NAD(P)-bd_dom_sf"/>
</dbReference>
<dbReference type="PRINTS" id="PR00081">
    <property type="entry name" value="GDHRDH"/>
</dbReference>
<name>A0A9P4TWA5_9PEZI</name>
<dbReference type="EMBL" id="MU007050">
    <property type="protein sequence ID" value="KAF2429049.1"/>
    <property type="molecule type" value="Genomic_DNA"/>
</dbReference>
<comment type="similarity">
    <text evidence="1">Belongs to the short-chain dehydrogenases/reductases (SDR) family.</text>
</comment>
<dbReference type="AlphaFoldDB" id="A0A9P4TWA5"/>
<keyword evidence="5" id="KW-1185">Reference proteome</keyword>
<dbReference type="PROSITE" id="PS00061">
    <property type="entry name" value="ADH_SHORT"/>
    <property type="match status" value="1"/>
</dbReference>
<dbReference type="PRINTS" id="PR00080">
    <property type="entry name" value="SDRFAMILY"/>
</dbReference>
<gene>
    <name evidence="4" type="ORF">EJ08DRAFT_591350</name>
</gene>
<dbReference type="OrthoDB" id="417891at2759"/>
<evidence type="ECO:0000256" key="2">
    <source>
        <dbReference type="ARBA" id="ARBA00022857"/>
    </source>
</evidence>
<dbReference type="InterPro" id="IPR020904">
    <property type="entry name" value="Sc_DH/Rdtase_CS"/>
</dbReference>
<reference evidence="4" key="1">
    <citation type="journal article" date="2020" name="Stud. Mycol.">
        <title>101 Dothideomycetes genomes: a test case for predicting lifestyles and emergence of pathogens.</title>
        <authorList>
            <person name="Haridas S."/>
            <person name="Albert R."/>
            <person name="Binder M."/>
            <person name="Bloem J."/>
            <person name="Labutti K."/>
            <person name="Salamov A."/>
            <person name="Andreopoulos B."/>
            <person name="Baker S."/>
            <person name="Barry K."/>
            <person name="Bills G."/>
            <person name="Bluhm B."/>
            <person name="Cannon C."/>
            <person name="Castanera R."/>
            <person name="Culley D."/>
            <person name="Daum C."/>
            <person name="Ezra D."/>
            <person name="Gonzalez J."/>
            <person name="Henrissat B."/>
            <person name="Kuo A."/>
            <person name="Liang C."/>
            <person name="Lipzen A."/>
            <person name="Lutzoni F."/>
            <person name="Magnuson J."/>
            <person name="Mondo S."/>
            <person name="Nolan M."/>
            <person name="Ohm R."/>
            <person name="Pangilinan J."/>
            <person name="Park H.-J."/>
            <person name="Ramirez L."/>
            <person name="Alfaro M."/>
            <person name="Sun H."/>
            <person name="Tritt A."/>
            <person name="Yoshinaga Y."/>
            <person name="Zwiers L.-H."/>
            <person name="Turgeon B."/>
            <person name="Goodwin S."/>
            <person name="Spatafora J."/>
            <person name="Crous P."/>
            <person name="Grigoriev I."/>
        </authorList>
    </citation>
    <scope>NUCLEOTIDE SEQUENCE</scope>
    <source>
        <strain evidence="4">CBS 130266</strain>
    </source>
</reference>
<dbReference type="Gene3D" id="3.40.50.720">
    <property type="entry name" value="NAD(P)-binding Rossmann-like Domain"/>
    <property type="match status" value="1"/>
</dbReference>
<comment type="caution">
    <text evidence="4">The sequence shown here is derived from an EMBL/GenBank/DDBJ whole genome shotgun (WGS) entry which is preliminary data.</text>
</comment>
<dbReference type="InterPro" id="IPR002347">
    <property type="entry name" value="SDR_fam"/>
</dbReference>
<dbReference type="PANTHER" id="PTHR43180">
    <property type="entry name" value="3-OXOACYL-(ACYL-CARRIER-PROTEIN) REDUCTASE (AFU_ORTHOLOGUE AFUA_6G11210)"/>
    <property type="match status" value="1"/>
</dbReference>
<dbReference type="Pfam" id="PF13561">
    <property type="entry name" value="adh_short_C2"/>
    <property type="match status" value="1"/>
</dbReference>
<dbReference type="Proteomes" id="UP000800235">
    <property type="component" value="Unassembled WGS sequence"/>
</dbReference>
<evidence type="ECO:0000313" key="5">
    <source>
        <dbReference type="Proteomes" id="UP000800235"/>
    </source>
</evidence>
<dbReference type="CDD" id="cd05233">
    <property type="entry name" value="SDR_c"/>
    <property type="match status" value="1"/>
</dbReference>
<protein>
    <submittedName>
        <fullName evidence="4">Short chain type dehydrogenase</fullName>
    </submittedName>
</protein>
<evidence type="ECO:0000313" key="4">
    <source>
        <dbReference type="EMBL" id="KAF2429049.1"/>
    </source>
</evidence>
<dbReference type="PANTHER" id="PTHR43180:SF66">
    <property type="entry name" value="SHORT-CHAIN DEHYDROGENASE_REDUCTASE FAMILY PROTEIN"/>
    <property type="match status" value="1"/>
</dbReference>
<evidence type="ECO:0000256" key="3">
    <source>
        <dbReference type="ARBA" id="ARBA00023002"/>
    </source>
</evidence>
<accession>A0A9P4TWA5</accession>
<proteinExistence type="inferred from homology"/>
<organism evidence="4 5">
    <name type="scientific">Tothia fuscella</name>
    <dbReference type="NCBI Taxonomy" id="1048955"/>
    <lineage>
        <taxon>Eukaryota</taxon>
        <taxon>Fungi</taxon>
        <taxon>Dikarya</taxon>
        <taxon>Ascomycota</taxon>
        <taxon>Pezizomycotina</taxon>
        <taxon>Dothideomycetes</taxon>
        <taxon>Pleosporomycetidae</taxon>
        <taxon>Venturiales</taxon>
        <taxon>Cylindrosympodiaceae</taxon>
        <taxon>Tothia</taxon>
    </lineage>
</organism>
<evidence type="ECO:0000256" key="1">
    <source>
        <dbReference type="ARBA" id="ARBA00006484"/>
    </source>
</evidence>
<dbReference type="GO" id="GO:0016491">
    <property type="term" value="F:oxidoreductase activity"/>
    <property type="evidence" value="ECO:0007669"/>
    <property type="project" value="UniProtKB-KW"/>
</dbReference>
<keyword evidence="2" id="KW-0521">NADP</keyword>
<sequence length="250" mass="26498">MNRLQQKVAIITGASSGIGQAIADAFMYKGATVMRADRNDPVGPRYIFQKTDVTSAEQVKRLIEGAVRSFGRLDIMVNCAGIAVEASTGDIPVWDVEESTWDANMSVNAKGVFLGCKYAAAQMVKQDPGPNGDRGWIINLGSVVGLRGLPGVVSYCASKHAVVGITKAVALDCAPFRVRCNAICPGWTETAMVEPIFAKEGVRAAIEALHPFRGLGQPEDIAKAAVFLASEDSSWVTGTMLSVDGGYTAK</sequence>